<dbReference type="EMBL" id="CP147247">
    <property type="protein sequence ID" value="WYJ91248.1"/>
    <property type="molecule type" value="Genomic_DNA"/>
</dbReference>
<keyword evidence="7" id="KW-0472">Membrane</keyword>
<dbReference type="CDD" id="cd03768">
    <property type="entry name" value="SR_ResInv"/>
    <property type="match status" value="1"/>
</dbReference>
<evidence type="ECO:0000256" key="7">
    <source>
        <dbReference type="SAM" id="Phobius"/>
    </source>
</evidence>
<keyword evidence="10" id="KW-1185">Reference proteome</keyword>
<evidence type="ECO:0000256" key="1">
    <source>
        <dbReference type="ARBA" id="ARBA00009913"/>
    </source>
</evidence>
<dbReference type="RefSeq" id="WP_339101670.1">
    <property type="nucleotide sequence ID" value="NZ_CP147247.1"/>
</dbReference>
<dbReference type="PROSITE" id="PS00397">
    <property type="entry name" value="RECOMBINASES_1"/>
    <property type="match status" value="1"/>
</dbReference>
<dbReference type="InterPro" id="IPR006119">
    <property type="entry name" value="Resolv_N"/>
</dbReference>
<dbReference type="PANTHER" id="PTHR30461">
    <property type="entry name" value="DNA-INVERTASE FROM LAMBDOID PROPHAGE"/>
    <property type="match status" value="1"/>
</dbReference>
<dbReference type="Proteomes" id="UP000195141">
    <property type="component" value="Chromosome"/>
</dbReference>
<keyword evidence="4" id="KW-0233">DNA recombination</keyword>
<dbReference type="Gene3D" id="3.40.50.1390">
    <property type="entry name" value="Resolvase, N-terminal catalytic domain"/>
    <property type="match status" value="1"/>
</dbReference>
<proteinExistence type="inferred from homology"/>
<evidence type="ECO:0000256" key="4">
    <source>
        <dbReference type="ARBA" id="ARBA00023172"/>
    </source>
</evidence>
<evidence type="ECO:0000256" key="5">
    <source>
        <dbReference type="PIRSR" id="PIRSR606118-50"/>
    </source>
</evidence>
<dbReference type="PANTHER" id="PTHR30461:SF26">
    <property type="entry name" value="RESOLVASE HOMOLOG YNEB"/>
    <property type="match status" value="1"/>
</dbReference>
<organism evidence="9 10">
    <name type="scientific">Candidatus Enterococcus clewellii</name>
    <dbReference type="NCBI Taxonomy" id="1834193"/>
    <lineage>
        <taxon>Bacteria</taxon>
        <taxon>Bacillati</taxon>
        <taxon>Bacillota</taxon>
        <taxon>Bacilli</taxon>
        <taxon>Lactobacillales</taxon>
        <taxon>Enterococcaceae</taxon>
        <taxon>Enterococcus</taxon>
    </lineage>
</organism>
<accession>A0AAQ3VZ74</accession>
<dbReference type="GO" id="GO:0003677">
    <property type="term" value="F:DNA binding"/>
    <property type="evidence" value="ECO:0007669"/>
    <property type="project" value="UniProtKB-KW"/>
</dbReference>
<protein>
    <recommendedName>
        <fullName evidence="8">Resolvase/invertase-type recombinase catalytic domain-containing protein</fullName>
    </recommendedName>
</protein>
<keyword evidence="3" id="KW-0238">DNA-binding</keyword>
<keyword evidence="7" id="KW-1133">Transmembrane helix</keyword>
<dbReference type="InterPro" id="IPR006118">
    <property type="entry name" value="Recombinase_CS"/>
</dbReference>
<gene>
    <name evidence="9" type="ORF">A5888_003016</name>
</gene>
<dbReference type="SMART" id="SM00857">
    <property type="entry name" value="Resolvase"/>
    <property type="match status" value="1"/>
</dbReference>
<dbReference type="InterPro" id="IPR036162">
    <property type="entry name" value="Resolvase-like_N_sf"/>
</dbReference>
<dbReference type="Gene3D" id="1.10.10.60">
    <property type="entry name" value="Homeodomain-like"/>
    <property type="match status" value="1"/>
</dbReference>
<feature type="transmembrane region" description="Helical" evidence="7">
    <location>
        <begin position="216"/>
        <end position="236"/>
    </location>
</feature>
<feature type="active site" description="O-(5'-phospho-DNA)-serine intermediate" evidence="5 6">
    <location>
        <position position="26"/>
    </location>
</feature>
<feature type="domain" description="Resolvase/invertase-type recombinase catalytic" evidence="8">
    <location>
        <begin position="18"/>
        <end position="158"/>
    </location>
</feature>
<dbReference type="AlphaFoldDB" id="A0AAQ3VZ74"/>
<reference evidence="9" key="1">
    <citation type="submission" date="2017-05" db="EMBL/GenBank/DDBJ databases">
        <authorList>
            <consortium name="The Broad Institute Genomics Platform"/>
            <consortium name="The Broad Institute Genomic Center for Infectious Diseases"/>
            <person name="Earl A."/>
            <person name="Manson A."/>
            <person name="Schwartman J."/>
            <person name="Gilmore M."/>
            <person name="Abouelleil A."/>
            <person name="Cao P."/>
            <person name="Chapman S."/>
            <person name="Cusick C."/>
            <person name="Shea T."/>
            <person name="Young S."/>
            <person name="Neafsey D."/>
            <person name="Nusbaum C."/>
            <person name="Birren B."/>
        </authorList>
    </citation>
    <scope>NUCLEOTIDE SEQUENCE</scope>
    <source>
        <strain evidence="9">9E7_DIV0242</strain>
    </source>
</reference>
<keyword evidence="7" id="KW-0812">Transmembrane</keyword>
<dbReference type="Pfam" id="PF00239">
    <property type="entry name" value="Resolvase"/>
    <property type="match status" value="1"/>
</dbReference>
<comment type="similarity">
    <text evidence="1">Belongs to the site-specific recombinase resolvase family.</text>
</comment>
<dbReference type="GO" id="GO:0000150">
    <property type="term" value="F:DNA strand exchange activity"/>
    <property type="evidence" value="ECO:0007669"/>
    <property type="project" value="InterPro"/>
</dbReference>
<dbReference type="SUPFAM" id="SSF53041">
    <property type="entry name" value="Resolvase-like"/>
    <property type="match status" value="1"/>
</dbReference>
<reference evidence="9" key="2">
    <citation type="submission" date="2024-03" db="EMBL/GenBank/DDBJ databases">
        <title>The Genome Sequence of Enterococcus sp. DIV0242b.</title>
        <authorList>
            <consortium name="The Broad Institute Genomics Platform"/>
            <consortium name="The Broad Institute Microbial Omics Core"/>
            <consortium name="The Broad Institute Genomic Center for Infectious Diseases"/>
            <person name="Earl A."/>
            <person name="Manson A."/>
            <person name="Gilmore M."/>
            <person name="Schwartman J."/>
            <person name="Shea T."/>
            <person name="Abouelleil A."/>
            <person name="Cao P."/>
            <person name="Chapman S."/>
            <person name="Cusick C."/>
            <person name="Young S."/>
            <person name="Neafsey D."/>
            <person name="Nusbaum C."/>
            <person name="Birren B."/>
        </authorList>
    </citation>
    <scope>NUCLEOTIDE SEQUENCE</scope>
    <source>
        <strain evidence="9">9E7_DIV0242</strain>
    </source>
</reference>
<evidence type="ECO:0000259" key="8">
    <source>
        <dbReference type="PROSITE" id="PS51736"/>
    </source>
</evidence>
<evidence type="ECO:0000256" key="3">
    <source>
        <dbReference type="ARBA" id="ARBA00023125"/>
    </source>
</evidence>
<evidence type="ECO:0000313" key="9">
    <source>
        <dbReference type="EMBL" id="WYJ91248.1"/>
    </source>
</evidence>
<evidence type="ECO:0000313" key="10">
    <source>
        <dbReference type="Proteomes" id="UP000195141"/>
    </source>
</evidence>
<sequence length="245" mass="28339">MEKQLRKKIKELKKLDKVKIGYARVSTLDQNLGFSVQLDSLKDCDIIFSEKQSGDNDNRPELTNAISLAKQLSGQNKLVTLQIYKLDRLARIMLTLANIIDELNQHNIKLISLQENIETDSLTGRLLCLVLGYVAEIELDNNIRFRTKEELRKANENVAILGKSALPDKKKRQILELYQLNSIPVRTIAKRLKVSESSIYKTVKDSGIKRRKLVKWPFKTLVIYGKIFIEAIYHYFLYRTSKKDN</sequence>
<evidence type="ECO:0000256" key="2">
    <source>
        <dbReference type="ARBA" id="ARBA00022908"/>
    </source>
</evidence>
<evidence type="ECO:0000256" key="6">
    <source>
        <dbReference type="PROSITE-ProRule" id="PRU10137"/>
    </source>
</evidence>
<dbReference type="InterPro" id="IPR050639">
    <property type="entry name" value="SSR_resolvase"/>
</dbReference>
<dbReference type="GO" id="GO:0015074">
    <property type="term" value="P:DNA integration"/>
    <property type="evidence" value="ECO:0007669"/>
    <property type="project" value="UniProtKB-KW"/>
</dbReference>
<name>A0AAQ3VZ74_9ENTE</name>
<keyword evidence="2" id="KW-0229">DNA integration</keyword>
<dbReference type="PROSITE" id="PS51736">
    <property type="entry name" value="RECOMBINASES_3"/>
    <property type="match status" value="1"/>
</dbReference>